<dbReference type="SUPFAM" id="SSF48439">
    <property type="entry name" value="Protein prenylyltransferase"/>
    <property type="match status" value="1"/>
</dbReference>
<dbReference type="InterPro" id="IPR001611">
    <property type="entry name" value="Leu-rich_rpt"/>
</dbReference>
<keyword evidence="4" id="KW-0677">Repeat</keyword>
<evidence type="ECO:0000313" key="11">
    <source>
        <dbReference type="Proteomes" id="UP000072904"/>
    </source>
</evidence>
<gene>
    <name evidence="9" type="ORF">PY17X_1310200</name>
    <name evidence="8" type="ORF">PYYM_1307200</name>
</gene>
<comment type="catalytic activity">
    <reaction evidence="5 6">
        <text>geranylgeranyl diphosphate + L-cysteinyl-[protein] = S-geranylgeranyl-L-cysteinyl-[protein] + diphosphate</text>
        <dbReference type="Rhea" id="RHEA:21240"/>
        <dbReference type="Rhea" id="RHEA-COMP:10131"/>
        <dbReference type="Rhea" id="RHEA-COMP:11537"/>
        <dbReference type="ChEBI" id="CHEBI:29950"/>
        <dbReference type="ChEBI" id="CHEBI:33019"/>
        <dbReference type="ChEBI" id="CHEBI:57533"/>
        <dbReference type="ChEBI" id="CHEBI:86021"/>
        <dbReference type="EC" id="2.5.1.60"/>
    </reaction>
</comment>
<keyword evidence="3 6" id="KW-0808">Transferase</keyword>
<evidence type="ECO:0000313" key="9">
    <source>
        <dbReference type="EMBL" id="VTZ80480.1"/>
    </source>
</evidence>
<evidence type="ECO:0000313" key="8">
    <source>
        <dbReference type="EMBL" id="CDU19723.1"/>
    </source>
</evidence>
<name>A0A077Y8M3_PLAYE</name>
<reference evidence="9" key="2">
    <citation type="submission" date="2014-05" db="EMBL/GenBank/DDBJ databases">
        <authorList>
            <person name="Aslett M.A."/>
            <person name="De Silva N."/>
        </authorList>
    </citation>
    <scope>NUCLEOTIDE SEQUENCE</scope>
    <source>
        <strain evidence="9">17X</strain>
    </source>
</reference>
<dbReference type="SUPFAM" id="SSF52075">
    <property type="entry name" value="Outer arm dynein light chain 1"/>
    <property type="match status" value="1"/>
</dbReference>
<dbReference type="InterPro" id="IPR032675">
    <property type="entry name" value="LRR_dom_sf"/>
</dbReference>
<evidence type="ECO:0000256" key="2">
    <source>
        <dbReference type="ARBA" id="ARBA00022602"/>
    </source>
</evidence>
<dbReference type="AlphaFoldDB" id="A0A077Y8M3"/>
<evidence type="ECO:0000256" key="1">
    <source>
        <dbReference type="ARBA" id="ARBA00006734"/>
    </source>
</evidence>
<evidence type="ECO:0000256" key="4">
    <source>
        <dbReference type="ARBA" id="ARBA00022737"/>
    </source>
</evidence>
<dbReference type="EMBL" id="LM993667">
    <property type="protein sequence ID" value="VTZ80480.1"/>
    <property type="molecule type" value="Genomic_DNA"/>
</dbReference>
<dbReference type="InterPro" id="IPR002088">
    <property type="entry name" value="Prenyl_trans_a"/>
</dbReference>
<keyword evidence="7" id="KW-0175">Coiled coil</keyword>
<proteinExistence type="inferred from homology"/>
<dbReference type="PANTHER" id="PTHR11129">
    <property type="entry name" value="PROTEIN FARNESYLTRANSFERASE ALPHA SUBUNIT/RAB GERANYLGERANYL TRANSFERASE ALPHA SUBUNIT"/>
    <property type="match status" value="1"/>
</dbReference>
<dbReference type="Proteomes" id="UP000072904">
    <property type="component" value="Chromosome 13"/>
</dbReference>
<accession>A0A077Y8M3</accession>
<dbReference type="EC" id="2.5.1.60" evidence="6"/>
<dbReference type="PROSITE" id="PS51147">
    <property type="entry name" value="PFTA"/>
    <property type="match status" value="2"/>
</dbReference>
<evidence type="ECO:0000256" key="7">
    <source>
        <dbReference type="SAM" id="Coils"/>
    </source>
</evidence>
<evidence type="ECO:0000313" key="10">
    <source>
        <dbReference type="Proteomes" id="UP000072874"/>
    </source>
</evidence>
<sequence length="699" mass="84229">MHGRKANNYKEEYGKLEKVKELIPVVNDLIIKKKTSKYEKKYIQMSSTILRKCPYIQTLWNYRKEYFEFIKDEYLNRNEKIHNDPKAGDIEEKKSEEFKNELKEMMENENSMIEDILVKFSKCNELWFHKLWIIKYCIKNDLINLEHLLNELEYCKKSLYIDDRNYHCWNYRSYIISCINIYKKKTNENLPTNMGSVEINEDDKNKHVEQNVNNFNVQTSNCELSKLLIERNFSNFSAWFLKYSLKEELININEELELIKNAIFTDPSDQSLWEYYRWFLFKKGKYEEEIFFITLENNSLYIFFQNIVKINTDKSKCYDSQNEEICGEWDRQFIINNSGNKNLESYIYIFKVNENINLSNFSYLKLSICYYKYNIHTPQNINYEENVLQDLLIGYDHLIPNEKNQYNIIYEINFENFSKNSHFKLLLNYSKENNKEDQTLCKNNCVKPYTNLYKYINDTNIRLNLAKNVNFHLLNFELEQINELLCLESDCKYALFTKYEILKKLERFDELFEVIDKLKEIDNIRIEYYNDKESELRIQQKVYDYYRSSKIEDNDEILDLSGLNIENIIYPSLIEAFYIQKINLSNNILFESWSGKCTINFLYNLKELHLCNNKIKQLSTLMKNLYNLKLLEMLDVSNNELVKLDEELDKYEFDTPPLLKEINISNSNIVLLLNDKYKKINKLSNLHVTFKGVEVVLLK</sequence>
<dbReference type="Gene3D" id="1.25.40.120">
    <property type="entry name" value="Protein prenylyltransferase"/>
    <property type="match status" value="1"/>
</dbReference>
<dbReference type="Proteomes" id="UP000072874">
    <property type="component" value="Chromosome 13"/>
</dbReference>
<dbReference type="GO" id="GO:0005968">
    <property type="term" value="C:Rab-protein geranylgeranyltransferase complex"/>
    <property type="evidence" value="ECO:0007669"/>
    <property type="project" value="TreeGrafter"/>
</dbReference>
<dbReference type="VEuPathDB" id="PlasmoDB:PY17X_1310200"/>
<dbReference type="OrthoDB" id="1658at2759"/>
<reference evidence="10 11" key="1">
    <citation type="journal article" date="2014" name="BMC Biol.">
        <title>A comprehensive evaluation of rodent malaria parasite genomes and gene expression.</title>
        <authorList>
            <person name="Otto T.D."/>
            <person name="Bohme U."/>
            <person name="Jackson A.P."/>
            <person name="Hunt M."/>
            <person name="Franke-Fayard B."/>
            <person name="Hoeijmakers W.A."/>
            <person name="Religa A.A."/>
            <person name="Robertson L."/>
            <person name="Sanders M."/>
            <person name="Ogun S.A."/>
            <person name="Cunningham D."/>
            <person name="Erhart A."/>
            <person name="Billker O."/>
            <person name="Khan S.M."/>
            <person name="Stunnenberg H.G."/>
            <person name="Langhorne J."/>
            <person name="Holder A.A."/>
            <person name="Waters A.P."/>
            <person name="Newbold C.I."/>
            <person name="Pain A."/>
            <person name="Berriman M."/>
            <person name="Janse C.J."/>
        </authorList>
    </citation>
    <scope>NUCLEOTIDE SEQUENCE [LARGE SCALE GENOMIC DNA]</scope>
    <source>
        <strain evidence="9 10">17X</strain>
        <strain evidence="8 11">YM</strain>
    </source>
</reference>
<dbReference type="VEuPathDB" id="PlasmoDB:PY02453"/>
<dbReference type="KEGG" id="pyo:PY17X_1310200"/>
<dbReference type="GeneID" id="3829558"/>
<dbReference type="Gene3D" id="3.80.10.10">
    <property type="entry name" value="Ribonuclease Inhibitor"/>
    <property type="match status" value="1"/>
</dbReference>
<keyword evidence="2 6" id="KW-0637">Prenyltransferase</keyword>
<dbReference type="PANTHER" id="PTHR11129:SF2">
    <property type="entry name" value="GERANYLGERANYL TRANSFERASE TYPE-2 SUBUNIT ALPHA"/>
    <property type="match status" value="1"/>
</dbReference>
<protein>
    <recommendedName>
        <fullName evidence="6">Geranylgeranyl transferase type-2 subunit alpha</fullName>
        <ecNumber evidence="6">2.5.1.60</ecNumber>
    </recommendedName>
    <alternativeName>
        <fullName evidence="6">Geranylgeranyl transferase type II subunit alpha</fullName>
    </alternativeName>
</protein>
<dbReference type="PROSITE" id="PS51450">
    <property type="entry name" value="LRR"/>
    <property type="match status" value="1"/>
</dbReference>
<reference evidence="8" key="3">
    <citation type="submission" date="2014-05" db="EMBL/GenBank/DDBJ databases">
        <authorList>
            <person name="Aslett A.Martin."/>
            <person name="De Silva Nishadi"/>
        </authorList>
    </citation>
    <scope>NUCLEOTIDE SEQUENCE</scope>
    <source>
        <strain evidence="8">YM</strain>
    </source>
</reference>
<feature type="coiled-coil region" evidence="7">
    <location>
        <begin position="88"/>
        <end position="119"/>
    </location>
</feature>
<dbReference type="RefSeq" id="XP_022813505.1">
    <property type="nucleotide sequence ID" value="XM_022957019.1"/>
</dbReference>
<dbReference type="VEuPathDB" id="PlasmoDB:Py17XNL_001302969"/>
<evidence type="ECO:0000256" key="3">
    <source>
        <dbReference type="ARBA" id="ARBA00022679"/>
    </source>
</evidence>
<evidence type="ECO:0000256" key="6">
    <source>
        <dbReference type="RuleBase" id="RU367120"/>
    </source>
</evidence>
<dbReference type="OMA" id="WEFYRWF"/>
<dbReference type="VEuPathDB" id="PlasmoDB:PYYM_1307200"/>
<dbReference type="Pfam" id="PF01239">
    <property type="entry name" value="PPTA"/>
    <property type="match status" value="2"/>
</dbReference>
<organism evidence="8 11">
    <name type="scientific">Plasmodium yoelii</name>
    <dbReference type="NCBI Taxonomy" id="5861"/>
    <lineage>
        <taxon>Eukaryota</taxon>
        <taxon>Sar</taxon>
        <taxon>Alveolata</taxon>
        <taxon>Apicomplexa</taxon>
        <taxon>Aconoidasida</taxon>
        <taxon>Haemosporida</taxon>
        <taxon>Plasmodiidae</taxon>
        <taxon>Plasmodium</taxon>
        <taxon>Plasmodium (Vinckeia)</taxon>
    </lineage>
</organism>
<dbReference type="GO" id="GO:0004663">
    <property type="term" value="F:Rab geranylgeranyltransferase activity"/>
    <property type="evidence" value="ECO:0007669"/>
    <property type="project" value="UniProtKB-UniRule"/>
</dbReference>
<evidence type="ECO:0000256" key="5">
    <source>
        <dbReference type="ARBA" id="ARBA00047658"/>
    </source>
</evidence>
<comment type="function">
    <text evidence="6">Catalyzes the transfer of a geranyl-geranyl moiety from geranyl-geranyl pyrophosphate to cysteines occuring in specific C-terminal amino acid sequences.</text>
</comment>
<comment type="similarity">
    <text evidence="1 6">Belongs to the protein prenyltransferase subunit alpha family.</text>
</comment>
<dbReference type="EMBL" id="LK934641">
    <property type="protein sequence ID" value="CDU19723.1"/>
    <property type="molecule type" value="Genomic_DNA"/>
</dbReference>
<reference evidence="9" key="4">
    <citation type="submission" date="2019-05" db="EMBL/GenBank/DDBJ databases">
        <authorList>
            <consortium name="Pathogen Informatics"/>
        </authorList>
    </citation>
    <scope>NUCLEOTIDE SEQUENCE</scope>
    <source>
        <strain evidence="9">17X</strain>
    </source>
</reference>
<dbReference type="GO" id="GO:0097354">
    <property type="term" value="P:prenylation"/>
    <property type="evidence" value="ECO:0007669"/>
    <property type="project" value="UniProtKB-UniRule"/>
</dbReference>